<accession>C2FUJ1</accession>
<gene>
    <name evidence="1" type="ORF">HMPREF0765_0997</name>
</gene>
<organism evidence="1 2">
    <name type="scientific">Sphingobacterium spiritivorum ATCC 33300</name>
    <dbReference type="NCBI Taxonomy" id="525372"/>
    <lineage>
        <taxon>Bacteria</taxon>
        <taxon>Pseudomonadati</taxon>
        <taxon>Bacteroidota</taxon>
        <taxon>Sphingobacteriia</taxon>
        <taxon>Sphingobacteriales</taxon>
        <taxon>Sphingobacteriaceae</taxon>
        <taxon>Sphingobacterium</taxon>
    </lineage>
</organism>
<dbReference type="EMBL" id="ACHB01000023">
    <property type="protein sequence ID" value="EEI93421.1"/>
    <property type="molecule type" value="Genomic_DNA"/>
</dbReference>
<protein>
    <submittedName>
        <fullName evidence="1">Uncharacterized protein</fullName>
    </submittedName>
</protein>
<dbReference type="AlphaFoldDB" id="C2FUJ1"/>
<dbReference type="Proteomes" id="UP000006241">
    <property type="component" value="Unassembled WGS sequence"/>
</dbReference>
<name>C2FUJ1_SPHSI</name>
<proteinExistence type="predicted"/>
<evidence type="ECO:0000313" key="2">
    <source>
        <dbReference type="Proteomes" id="UP000006241"/>
    </source>
</evidence>
<comment type="caution">
    <text evidence="1">The sequence shown here is derived from an EMBL/GenBank/DDBJ whole genome shotgun (WGS) entry which is preliminary data.</text>
</comment>
<evidence type="ECO:0000313" key="1">
    <source>
        <dbReference type="EMBL" id="EEI93421.1"/>
    </source>
</evidence>
<sequence length="276" mass="32295">MPVIFISYADNRMAYSLKRIGKQARKLGIFDEVLLYTPATLPHYITSSPLMQYERGGGYWAWKPAIIWNTLQKYEDGTIVIYADAGCSLYKSEDWNLYFSLLKQYHTICFEYKDQMPEWEQFGQTSTKIKYWTKKKTQLYFNNILNANYGEKYNKILGGVIFCSGRENEFIKQWLDITLHQPELIIDPTEEELQTEYDFLVDHKHDQSVITPLAHIHSGVIILEEKAETAVHAAIVASRIRAQDYKQYLKLMFKLKMRSLLGSDLYNNVKRKLKGS</sequence>
<reference evidence="1 2" key="1">
    <citation type="submission" date="2009-01" db="EMBL/GenBank/DDBJ databases">
        <authorList>
            <person name="Qin X."/>
            <person name="Bachman B."/>
            <person name="Battles P."/>
            <person name="Bell A."/>
            <person name="Bess C."/>
            <person name="Bickham C."/>
            <person name="Chaboub L."/>
            <person name="Chen D."/>
            <person name="Coyle M."/>
            <person name="Deiros D.R."/>
            <person name="Dinh H."/>
            <person name="Forbes L."/>
            <person name="Fowler G."/>
            <person name="Francisco L."/>
            <person name="Fu Q."/>
            <person name="Gubbala S."/>
            <person name="Hale W."/>
            <person name="Han Y."/>
            <person name="Hemphill L."/>
            <person name="Highlander S.K."/>
            <person name="Hirani K."/>
            <person name="Hogues M."/>
            <person name="Jackson L."/>
            <person name="Jakkamsetti A."/>
            <person name="Javaid M."/>
            <person name="Jiang H."/>
            <person name="Korchina V."/>
            <person name="Kovar C."/>
            <person name="Lara F."/>
            <person name="Lee S."/>
            <person name="Mata R."/>
            <person name="Mathew T."/>
            <person name="Moen C."/>
            <person name="Morales K."/>
            <person name="Munidasa M."/>
            <person name="Nazareth L."/>
            <person name="Ngo R."/>
            <person name="Nguyen L."/>
            <person name="Okwuonu G."/>
            <person name="Ongeri F."/>
            <person name="Patil S."/>
            <person name="Petrosino J."/>
            <person name="Pham C."/>
            <person name="Pham P."/>
            <person name="Pu L.-L."/>
            <person name="Puazo M."/>
            <person name="Raj R."/>
            <person name="Reid J."/>
            <person name="Rouhana J."/>
            <person name="Saada N."/>
            <person name="Shang Y."/>
            <person name="Simmons D."/>
            <person name="Thornton R."/>
            <person name="Warren J."/>
            <person name="Weissenberger G."/>
            <person name="Zhang J."/>
            <person name="Zhang L."/>
            <person name="Zhou C."/>
            <person name="Zhu D."/>
            <person name="Muzny D."/>
            <person name="Worley K."/>
            <person name="Gibbs R."/>
        </authorList>
    </citation>
    <scope>NUCLEOTIDE SEQUENCE [LARGE SCALE GENOMIC DNA]</scope>
    <source>
        <strain evidence="1 2">ATCC 33300</strain>
    </source>
</reference>
<dbReference type="HOGENOM" id="CLU_082959_0_0_10"/>